<gene>
    <name evidence="2" type="ORF">KJB30_06820</name>
</gene>
<keyword evidence="3" id="KW-1185">Reference proteome</keyword>
<dbReference type="Proteomes" id="UP000784128">
    <property type="component" value="Unassembled WGS sequence"/>
</dbReference>
<dbReference type="Pfam" id="PF14366">
    <property type="entry name" value="DUF4410"/>
    <property type="match status" value="1"/>
</dbReference>
<sequence>MKRLLMGIMLMFSTAVAGFAGDATLPKPDVLGEENVLLTEKLSANYDTFIVRDFTTEGAEIANMNDEEKAKLNEVKPEIIKALTESAVKYVKKETGFKNVVSNTAPKGKAVILEGKFTKFNAGHGAAKFFLGWMAPEGTKTNISVKGRLIDAKTGKELATFSDTRSGGEGSTMGFVGYVFKVQAKDEGEEIANFVKKLY</sequence>
<dbReference type="InterPro" id="IPR025522">
    <property type="entry name" value="DUF4410"/>
</dbReference>
<feature type="chain" id="PRO_5045798351" evidence="1">
    <location>
        <begin position="18"/>
        <end position="199"/>
    </location>
</feature>
<dbReference type="RefSeq" id="WP_214297253.1">
    <property type="nucleotide sequence ID" value="NZ_JAHDYS010000005.1"/>
</dbReference>
<name>A0ABS5U740_9BACT</name>
<evidence type="ECO:0000313" key="2">
    <source>
        <dbReference type="EMBL" id="MBT1071487.1"/>
    </source>
</evidence>
<evidence type="ECO:0000256" key="1">
    <source>
        <dbReference type="SAM" id="SignalP"/>
    </source>
</evidence>
<organism evidence="2 3">
    <name type="scientific">Pelotalea chapellei</name>
    <dbReference type="NCBI Taxonomy" id="44671"/>
    <lineage>
        <taxon>Bacteria</taxon>
        <taxon>Pseudomonadati</taxon>
        <taxon>Thermodesulfobacteriota</taxon>
        <taxon>Desulfuromonadia</taxon>
        <taxon>Geobacterales</taxon>
        <taxon>Geobacteraceae</taxon>
        <taxon>Pelotalea</taxon>
    </lineage>
</organism>
<keyword evidence="1" id="KW-0732">Signal</keyword>
<feature type="signal peptide" evidence="1">
    <location>
        <begin position="1"/>
        <end position="17"/>
    </location>
</feature>
<dbReference type="EMBL" id="JAHDYS010000005">
    <property type="protein sequence ID" value="MBT1071487.1"/>
    <property type="molecule type" value="Genomic_DNA"/>
</dbReference>
<proteinExistence type="predicted"/>
<protein>
    <submittedName>
        <fullName evidence="2">DUF4410 domain-containing protein</fullName>
    </submittedName>
</protein>
<comment type="caution">
    <text evidence="2">The sequence shown here is derived from an EMBL/GenBank/DDBJ whole genome shotgun (WGS) entry which is preliminary data.</text>
</comment>
<evidence type="ECO:0000313" key="3">
    <source>
        <dbReference type="Proteomes" id="UP000784128"/>
    </source>
</evidence>
<reference evidence="2 3" key="1">
    <citation type="submission" date="2021-05" db="EMBL/GenBank/DDBJ databases">
        <title>The draft genome of Geobacter chapellei DSM 13688.</title>
        <authorList>
            <person name="Xu Z."/>
            <person name="Masuda Y."/>
            <person name="Itoh H."/>
            <person name="Senoo K."/>
        </authorList>
    </citation>
    <scope>NUCLEOTIDE SEQUENCE [LARGE SCALE GENOMIC DNA]</scope>
    <source>
        <strain evidence="2 3">DSM 13688</strain>
    </source>
</reference>
<accession>A0ABS5U740</accession>